<dbReference type="Proteomes" id="UP001054945">
    <property type="component" value="Unassembled WGS sequence"/>
</dbReference>
<evidence type="ECO:0000256" key="1">
    <source>
        <dbReference type="SAM" id="MobiDB-lite"/>
    </source>
</evidence>
<feature type="region of interest" description="Disordered" evidence="1">
    <location>
        <begin position="1"/>
        <end position="25"/>
    </location>
</feature>
<organism evidence="2 3">
    <name type="scientific">Caerostris extrusa</name>
    <name type="common">Bark spider</name>
    <name type="synonym">Caerostris bankana</name>
    <dbReference type="NCBI Taxonomy" id="172846"/>
    <lineage>
        <taxon>Eukaryota</taxon>
        <taxon>Metazoa</taxon>
        <taxon>Ecdysozoa</taxon>
        <taxon>Arthropoda</taxon>
        <taxon>Chelicerata</taxon>
        <taxon>Arachnida</taxon>
        <taxon>Araneae</taxon>
        <taxon>Araneomorphae</taxon>
        <taxon>Entelegynae</taxon>
        <taxon>Araneoidea</taxon>
        <taxon>Araneidae</taxon>
        <taxon>Caerostris</taxon>
    </lineage>
</organism>
<reference evidence="2 3" key="1">
    <citation type="submission" date="2021-06" db="EMBL/GenBank/DDBJ databases">
        <title>Caerostris extrusa draft genome.</title>
        <authorList>
            <person name="Kono N."/>
            <person name="Arakawa K."/>
        </authorList>
    </citation>
    <scope>NUCLEOTIDE SEQUENCE [LARGE SCALE GENOMIC DNA]</scope>
</reference>
<evidence type="ECO:0000313" key="3">
    <source>
        <dbReference type="Proteomes" id="UP001054945"/>
    </source>
</evidence>
<evidence type="ECO:0000313" key="2">
    <source>
        <dbReference type="EMBL" id="GIZ01330.1"/>
    </source>
</evidence>
<protein>
    <submittedName>
        <fullName evidence="2">Uncharacterized protein</fullName>
    </submittedName>
</protein>
<dbReference type="AlphaFoldDB" id="A0AAV4Y550"/>
<comment type="caution">
    <text evidence="2">The sequence shown here is derived from an EMBL/GenBank/DDBJ whole genome shotgun (WGS) entry which is preliminary data.</text>
</comment>
<accession>A0AAV4Y550</accession>
<dbReference type="EMBL" id="BPLR01018653">
    <property type="protein sequence ID" value="GIZ01330.1"/>
    <property type="molecule type" value="Genomic_DNA"/>
</dbReference>
<proteinExistence type="predicted"/>
<name>A0AAV4Y550_CAEEX</name>
<keyword evidence="3" id="KW-1185">Reference proteome</keyword>
<gene>
    <name evidence="2" type="ORF">CEXT_620341</name>
</gene>
<sequence length="75" mass="8053">MIIRRGKRREGGGQKVGWMGDSDDAGQRGGETVINGIAVDTPVLCCACATDRNGGTGTETRAWIRLPWTCKANLF</sequence>